<proteinExistence type="predicted"/>
<accession>A0A3B0VTH4</accession>
<evidence type="ECO:0000313" key="1">
    <source>
        <dbReference type="EMBL" id="VAW46281.1"/>
    </source>
</evidence>
<sequence>MQSLENKYEKTLLLQLSLKARDAAENLLNTLPLAELLVLWQQHSPDEQILQKYNASNEEWYAILNATILAKVTYFLINPNFTKAEILYLVTIATASAGYPLTKYSLSEIIQLSQSEFPVLHEWLLTFSQ</sequence>
<organism evidence="1">
    <name type="scientific">hydrothermal vent metagenome</name>
    <dbReference type="NCBI Taxonomy" id="652676"/>
    <lineage>
        <taxon>unclassified sequences</taxon>
        <taxon>metagenomes</taxon>
        <taxon>ecological metagenomes</taxon>
    </lineage>
</organism>
<protein>
    <submittedName>
        <fullName evidence="1">Uncharacterized protein</fullName>
    </submittedName>
</protein>
<gene>
    <name evidence="1" type="ORF">MNBD_GAMMA03-1760</name>
</gene>
<dbReference type="AlphaFoldDB" id="A0A3B0VTH4"/>
<reference evidence="1" key="1">
    <citation type="submission" date="2018-06" db="EMBL/GenBank/DDBJ databases">
        <authorList>
            <person name="Zhirakovskaya E."/>
        </authorList>
    </citation>
    <scope>NUCLEOTIDE SEQUENCE</scope>
</reference>
<name>A0A3B0VTH4_9ZZZZ</name>
<dbReference type="EMBL" id="UOFC01000093">
    <property type="protein sequence ID" value="VAW46281.1"/>
    <property type="molecule type" value="Genomic_DNA"/>
</dbReference>